<name>A0A1A9V8G7_GLOAU</name>
<organism evidence="1 2">
    <name type="scientific">Glossina austeni</name>
    <name type="common">Savannah tsetse fly</name>
    <dbReference type="NCBI Taxonomy" id="7395"/>
    <lineage>
        <taxon>Eukaryota</taxon>
        <taxon>Metazoa</taxon>
        <taxon>Ecdysozoa</taxon>
        <taxon>Arthropoda</taxon>
        <taxon>Hexapoda</taxon>
        <taxon>Insecta</taxon>
        <taxon>Pterygota</taxon>
        <taxon>Neoptera</taxon>
        <taxon>Endopterygota</taxon>
        <taxon>Diptera</taxon>
        <taxon>Brachycera</taxon>
        <taxon>Muscomorpha</taxon>
        <taxon>Hippoboscoidea</taxon>
        <taxon>Glossinidae</taxon>
        <taxon>Glossina</taxon>
    </lineage>
</organism>
<reference evidence="1" key="1">
    <citation type="submission" date="2020-05" db="UniProtKB">
        <authorList>
            <consortium name="EnsemblMetazoa"/>
        </authorList>
    </citation>
    <scope>IDENTIFICATION</scope>
    <source>
        <strain evidence="1">TTRI</strain>
    </source>
</reference>
<accession>A0A1A9V8G7</accession>
<sequence>MYKNLRIARHKYNAFTAGSIDTTAANFALRKDKPFLLAHFSLEGKKVDLARTGDITDTICDERIRTKEQNGLSDACYKTSTSTQTMLSDVYAKRANGTYISHQTSYLLFNAWKNSNQMWRGRWCYFSSLKIVKI</sequence>
<dbReference type="Proteomes" id="UP000078200">
    <property type="component" value="Unassembled WGS sequence"/>
</dbReference>
<evidence type="ECO:0000313" key="1">
    <source>
        <dbReference type="EnsemblMetazoa" id="GAUT029220-PA"/>
    </source>
</evidence>
<evidence type="ECO:0000313" key="2">
    <source>
        <dbReference type="Proteomes" id="UP000078200"/>
    </source>
</evidence>
<proteinExistence type="predicted"/>
<dbReference type="AlphaFoldDB" id="A0A1A9V8G7"/>
<keyword evidence="2" id="KW-1185">Reference proteome</keyword>
<protein>
    <submittedName>
        <fullName evidence="1">Uncharacterized protein</fullName>
    </submittedName>
</protein>
<dbReference type="EnsemblMetazoa" id="GAUT029220-RA">
    <property type="protein sequence ID" value="GAUT029220-PA"/>
    <property type="gene ID" value="GAUT029220"/>
</dbReference>
<dbReference type="VEuPathDB" id="VectorBase:GAUT029220"/>